<proteinExistence type="predicted"/>
<protein>
    <submittedName>
        <fullName evidence="2">Uncharacterized protein</fullName>
    </submittedName>
</protein>
<accession>M2TUG4</accession>
<keyword evidence="3" id="KW-1185">Reference proteome</keyword>
<reference evidence="3" key="2">
    <citation type="journal article" date="2013" name="PLoS Genet.">
        <title>Comparative genome structure, secondary metabolite, and effector coding capacity across Cochliobolus pathogens.</title>
        <authorList>
            <person name="Condon B.J."/>
            <person name="Leng Y."/>
            <person name="Wu D."/>
            <person name="Bushley K.E."/>
            <person name="Ohm R.A."/>
            <person name="Otillar R."/>
            <person name="Martin J."/>
            <person name="Schackwitz W."/>
            <person name="Grimwood J."/>
            <person name="MohdZainudin N."/>
            <person name="Xue C."/>
            <person name="Wang R."/>
            <person name="Manning V.A."/>
            <person name="Dhillon B."/>
            <person name="Tu Z.J."/>
            <person name="Steffenson B.J."/>
            <person name="Salamov A."/>
            <person name="Sun H."/>
            <person name="Lowry S."/>
            <person name="LaButti K."/>
            <person name="Han J."/>
            <person name="Copeland A."/>
            <person name="Lindquist E."/>
            <person name="Barry K."/>
            <person name="Schmutz J."/>
            <person name="Baker S.E."/>
            <person name="Ciuffetti L.M."/>
            <person name="Grigoriev I.V."/>
            <person name="Zhong S."/>
            <person name="Turgeon B.G."/>
        </authorList>
    </citation>
    <scope>NUCLEOTIDE SEQUENCE [LARGE SCALE GENOMIC DNA]</scope>
    <source>
        <strain evidence="3">C5 / ATCC 48332 / race O</strain>
    </source>
</reference>
<feature type="chain" id="PRO_5004026784" evidence="1">
    <location>
        <begin position="17"/>
        <end position="226"/>
    </location>
</feature>
<reference evidence="2 3" key="1">
    <citation type="journal article" date="2012" name="PLoS Pathog.">
        <title>Diverse lifestyles and strategies of plant pathogenesis encoded in the genomes of eighteen Dothideomycetes fungi.</title>
        <authorList>
            <person name="Ohm R.A."/>
            <person name="Feau N."/>
            <person name="Henrissat B."/>
            <person name="Schoch C.L."/>
            <person name="Horwitz B.A."/>
            <person name="Barry K.W."/>
            <person name="Condon B.J."/>
            <person name="Copeland A.C."/>
            <person name="Dhillon B."/>
            <person name="Glaser F."/>
            <person name="Hesse C.N."/>
            <person name="Kosti I."/>
            <person name="LaButti K."/>
            <person name="Lindquist E.A."/>
            <person name="Lucas S."/>
            <person name="Salamov A.A."/>
            <person name="Bradshaw R.E."/>
            <person name="Ciuffetti L."/>
            <person name="Hamelin R.C."/>
            <person name="Kema G.H.J."/>
            <person name="Lawrence C."/>
            <person name="Scott J.A."/>
            <person name="Spatafora J.W."/>
            <person name="Turgeon B.G."/>
            <person name="de Wit P.J.G.M."/>
            <person name="Zhong S."/>
            <person name="Goodwin S.B."/>
            <person name="Grigoriev I.V."/>
        </authorList>
    </citation>
    <scope>NUCLEOTIDE SEQUENCE [LARGE SCALE GENOMIC DNA]</scope>
    <source>
        <strain evidence="3">C5 / ATCC 48332 / race O</strain>
    </source>
</reference>
<evidence type="ECO:0000256" key="1">
    <source>
        <dbReference type="SAM" id="SignalP"/>
    </source>
</evidence>
<feature type="signal peptide" evidence="1">
    <location>
        <begin position="1"/>
        <end position="16"/>
    </location>
</feature>
<dbReference type="AlphaFoldDB" id="M2TUG4"/>
<evidence type="ECO:0000313" key="2">
    <source>
        <dbReference type="EMBL" id="EMD90174.1"/>
    </source>
</evidence>
<keyword evidence="1" id="KW-0732">Signal</keyword>
<gene>
    <name evidence="2" type="ORF">COCHEDRAFT_1022221</name>
</gene>
<name>M2TUG4_COCH5</name>
<dbReference type="Proteomes" id="UP000016936">
    <property type="component" value="Unassembled WGS sequence"/>
</dbReference>
<dbReference type="EMBL" id="KB445578">
    <property type="protein sequence ID" value="EMD90174.1"/>
    <property type="molecule type" value="Genomic_DNA"/>
</dbReference>
<sequence>MRFIIIIAVGIVTSFALPEQKQSLTSREISALADQPKAVSLEFGKEYTVDEILALHQSVPVSDPRSTIPNQLSQSLKKRAPPSIGTSFYAAFQCPTYGSVTVTQKTRIAITRRRNQDNLVDWTGIDEVSSWGFGDQTQYGVNEPQTSNTATWNFCKSFGTTICAFTFAAQYTTYFLGGYSAVGVDVGIPTLREVCVTVRARNTCPAIDISQAVGCQVQATRKTGIM</sequence>
<evidence type="ECO:0000313" key="3">
    <source>
        <dbReference type="Proteomes" id="UP000016936"/>
    </source>
</evidence>
<organism evidence="2 3">
    <name type="scientific">Cochliobolus heterostrophus (strain C5 / ATCC 48332 / race O)</name>
    <name type="common">Southern corn leaf blight fungus</name>
    <name type="synonym">Bipolaris maydis</name>
    <dbReference type="NCBI Taxonomy" id="701091"/>
    <lineage>
        <taxon>Eukaryota</taxon>
        <taxon>Fungi</taxon>
        <taxon>Dikarya</taxon>
        <taxon>Ascomycota</taxon>
        <taxon>Pezizomycotina</taxon>
        <taxon>Dothideomycetes</taxon>
        <taxon>Pleosporomycetidae</taxon>
        <taxon>Pleosporales</taxon>
        <taxon>Pleosporineae</taxon>
        <taxon>Pleosporaceae</taxon>
        <taxon>Bipolaris</taxon>
    </lineage>
</organism>
<dbReference type="HOGENOM" id="CLU_1224656_0_0_1"/>